<feature type="compositionally biased region" description="Low complexity" evidence="1">
    <location>
        <begin position="121"/>
        <end position="137"/>
    </location>
</feature>
<evidence type="ECO:0000256" key="1">
    <source>
        <dbReference type="SAM" id="MobiDB-lite"/>
    </source>
</evidence>
<organism evidence="3 4">
    <name type="scientific">Pandoraea vervacti</name>
    <dbReference type="NCBI Taxonomy" id="656178"/>
    <lineage>
        <taxon>Bacteria</taxon>
        <taxon>Pseudomonadati</taxon>
        <taxon>Pseudomonadota</taxon>
        <taxon>Betaproteobacteria</taxon>
        <taxon>Burkholderiales</taxon>
        <taxon>Burkholderiaceae</taxon>
        <taxon>Pandoraea</taxon>
    </lineage>
</organism>
<feature type="region of interest" description="Disordered" evidence="1">
    <location>
        <begin position="77"/>
        <end position="191"/>
    </location>
</feature>
<dbReference type="Proteomes" id="UP000035085">
    <property type="component" value="Chromosome"/>
</dbReference>
<evidence type="ECO:0000313" key="4">
    <source>
        <dbReference type="Proteomes" id="UP000035085"/>
    </source>
</evidence>
<feature type="chain" id="PRO_5046804029" description="Copper resistance protein B" evidence="2">
    <location>
        <begin position="28"/>
        <end position="191"/>
    </location>
</feature>
<evidence type="ECO:0000256" key="2">
    <source>
        <dbReference type="SAM" id="SignalP"/>
    </source>
</evidence>
<keyword evidence="2" id="KW-0732">Signal</keyword>
<dbReference type="EMBL" id="CP010897">
    <property type="protein sequence ID" value="AJP56095.1"/>
    <property type="molecule type" value="Genomic_DNA"/>
</dbReference>
<reference evidence="4" key="1">
    <citation type="submission" date="2015-02" db="EMBL/GenBank/DDBJ databases">
        <title>Complete Genome Sequencing of Pandoraea vervacti NS15 sp. nov.</title>
        <authorList>
            <person name="Chan K.-G."/>
        </authorList>
    </citation>
    <scope>NUCLEOTIDE SEQUENCE [LARGE SCALE GENOMIC DNA]</scope>
    <source>
        <strain evidence="4">NS15</strain>
    </source>
</reference>
<protein>
    <recommendedName>
        <fullName evidence="5">Copper resistance protein B</fullName>
    </recommendedName>
</protein>
<evidence type="ECO:0008006" key="5">
    <source>
        <dbReference type="Google" id="ProtNLM"/>
    </source>
</evidence>
<accession>A0ABM5SUK6</accession>
<feature type="signal peptide" evidence="2">
    <location>
        <begin position="1"/>
        <end position="27"/>
    </location>
</feature>
<keyword evidence="4" id="KW-1185">Reference proteome</keyword>
<name>A0ABM5SUK6_9BURK</name>
<evidence type="ECO:0000313" key="3">
    <source>
        <dbReference type="EMBL" id="AJP56095.1"/>
    </source>
</evidence>
<gene>
    <name evidence="3" type="ORF">UC34_02000</name>
</gene>
<proteinExistence type="predicted"/>
<sequence length="191" mass="19046">MMFLLLRRHAWRVPVALTLWGAGSVTATGAESAAPPVVIRDPASPNAPTGPMPASVLGDFTPPALSVATDDWRTVNASVSGNAGMPGGRHDMPHQGSSRASAPTGHAAHGMSSAPAPMDHGAMGHTMPMAPAPGATPSAPPHHEAMGHTTPLAPAPGSTGSAPLHDATGDVVPPTPTPSTHGGHIPQGDSQ</sequence>
<dbReference type="RefSeq" id="WP_044453539.1">
    <property type="nucleotide sequence ID" value="NZ_CP010897.2"/>
</dbReference>